<feature type="chain" id="PRO_5040785052" description="NAD(P)-binding domain-containing protein" evidence="1">
    <location>
        <begin position="17"/>
        <end position="274"/>
    </location>
</feature>
<dbReference type="Gene3D" id="3.40.50.720">
    <property type="entry name" value="NAD(P)-binding Rossmann-like Domain"/>
    <property type="match status" value="1"/>
</dbReference>
<dbReference type="AlphaFoldDB" id="A0A9W7BW61"/>
<name>A0A9W7BW61_9STRA</name>
<keyword evidence="4" id="KW-1185">Reference proteome</keyword>
<dbReference type="Proteomes" id="UP001165085">
    <property type="component" value="Unassembled WGS sequence"/>
</dbReference>
<evidence type="ECO:0000313" key="4">
    <source>
        <dbReference type="Proteomes" id="UP001165085"/>
    </source>
</evidence>
<dbReference type="OrthoDB" id="419598at2759"/>
<evidence type="ECO:0000256" key="1">
    <source>
        <dbReference type="SAM" id="SignalP"/>
    </source>
</evidence>
<dbReference type="EMBL" id="BRXY01000434">
    <property type="protein sequence ID" value="GMH94764.1"/>
    <property type="molecule type" value="Genomic_DNA"/>
</dbReference>
<proteinExistence type="predicted"/>
<gene>
    <name evidence="3" type="ORF">TrST_g3363</name>
</gene>
<feature type="domain" description="NAD(P)-binding" evidence="2">
    <location>
        <begin position="40"/>
        <end position="240"/>
    </location>
</feature>
<keyword evidence="1" id="KW-0732">Signal</keyword>
<accession>A0A9W7BW61</accession>
<sequence>MKISAILLTSFSGALAFAPTFHVPKFPSSTSLSANIAVFGASGLTASECVYQALNNGDKVFGLTRNPSNLVIPKGSGGDKADQKLSNPNLTLIGGSATEAGDVAKIFEGNDIDGVVIALGGKTKDVGTTMLTDATKTILNAMKANGVKRVSVVTSIGAGDSKDQAPFMFKVLMATVMKNIFVDKNNQEELVKSSSDLEWCIVRPGGLTVEPPTGVINVIEGEAGSIARADVAQFCLDAITVDDFPYINKAPCISSVGGTSWVKDRSAKARDGME</sequence>
<protein>
    <recommendedName>
        <fullName evidence="2">NAD(P)-binding domain-containing protein</fullName>
    </recommendedName>
</protein>
<evidence type="ECO:0000259" key="2">
    <source>
        <dbReference type="Pfam" id="PF13460"/>
    </source>
</evidence>
<comment type="caution">
    <text evidence="3">The sequence shown here is derived from an EMBL/GenBank/DDBJ whole genome shotgun (WGS) entry which is preliminary data.</text>
</comment>
<reference evidence="4" key="1">
    <citation type="journal article" date="2023" name="Commun. Biol.">
        <title>Genome analysis of Parmales, the sister group of diatoms, reveals the evolutionary specialization of diatoms from phago-mixotrophs to photoautotrophs.</title>
        <authorList>
            <person name="Ban H."/>
            <person name="Sato S."/>
            <person name="Yoshikawa S."/>
            <person name="Yamada K."/>
            <person name="Nakamura Y."/>
            <person name="Ichinomiya M."/>
            <person name="Sato N."/>
            <person name="Blanc-Mathieu R."/>
            <person name="Endo H."/>
            <person name="Kuwata A."/>
            <person name="Ogata H."/>
        </authorList>
    </citation>
    <scope>NUCLEOTIDE SEQUENCE [LARGE SCALE GENOMIC DNA]</scope>
    <source>
        <strain evidence="4">NIES 3701</strain>
    </source>
</reference>
<dbReference type="InterPro" id="IPR016040">
    <property type="entry name" value="NAD(P)-bd_dom"/>
</dbReference>
<dbReference type="PANTHER" id="PTHR15020:SF45">
    <property type="entry name" value="NAD(P)-BINDING DOMAIN-CONTAINING PROTEIN"/>
    <property type="match status" value="1"/>
</dbReference>
<dbReference type="InterPro" id="IPR036291">
    <property type="entry name" value="NAD(P)-bd_dom_sf"/>
</dbReference>
<organism evidence="3 4">
    <name type="scientific">Triparma strigata</name>
    <dbReference type="NCBI Taxonomy" id="1606541"/>
    <lineage>
        <taxon>Eukaryota</taxon>
        <taxon>Sar</taxon>
        <taxon>Stramenopiles</taxon>
        <taxon>Ochrophyta</taxon>
        <taxon>Bolidophyceae</taxon>
        <taxon>Parmales</taxon>
        <taxon>Triparmaceae</taxon>
        <taxon>Triparma</taxon>
    </lineage>
</organism>
<dbReference type="SUPFAM" id="SSF51735">
    <property type="entry name" value="NAD(P)-binding Rossmann-fold domains"/>
    <property type="match status" value="1"/>
</dbReference>
<dbReference type="PANTHER" id="PTHR15020">
    <property type="entry name" value="FLAVIN REDUCTASE-RELATED"/>
    <property type="match status" value="1"/>
</dbReference>
<dbReference type="Pfam" id="PF13460">
    <property type="entry name" value="NAD_binding_10"/>
    <property type="match status" value="1"/>
</dbReference>
<evidence type="ECO:0000313" key="3">
    <source>
        <dbReference type="EMBL" id="GMH94764.1"/>
    </source>
</evidence>
<feature type="signal peptide" evidence="1">
    <location>
        <begin position="1"/>
        <end position="16"/>
    </location>
</feature>